<dbReference type="PANTHER" id="PTHR48050">
    <property type="entry name" value="STEROL 3-BETA-GLUCOSYLTRANSFERASE"/>
    <property type="match status" value="1"/>
</dbReference>
<accession>A0A6B2QVP5</accession>
<dbReference type="PANTHER" id="PTHR48050:SF13">
    <property type="entry name" value="STEROL 3-BETA-GLUCOSYLTRANSFERASE UGT80A2"/>
    <property type="match status" value="1"/>
</dbReference>
<dbReference type="CDD" id="cd03784">
    <property type="entry name" value="GT1_Gtf-like"/>
    <property type="match status" value="1"/>
</dbReference>
<feature type="domain" description="Glycosyltransferase family 28 N-terminal" evidence="1">
    <location>
        <begin position="4"/>
        <end position="69"/>
    </location>
</feature>
<reference evidence="3" key="1">
    <citation type="submission" date="2020-02" db="EMBL/GenBank/DDBJ databases">
        <authorList>
            <person name="Chen W.-M."/>
        </authorList>
    </citation>
    <scope>NUCLEOTIDE SEQUENCE</scope>
    <source>
        <strain evidence="3">NBD-18</strain>
    </source>
</reference>
<gene>
    <name evidence="3" type="ORF">G3I67_02750</name>
</gene>
<evidence type="ECO:0000313" key="3">
    <source>
        <dbReference type="EMBL" id="NDY82142.1"/>
    </source>
</evidence>
<dbReference type="InterPro" id="IPR010610">
    <property type="entry name" value="EryCIII-like_C"/>
</dbReference>
<proteinExistence type="predicted"/>
<dbReference type="GO" id="GO:0005975">
    <property type="term" value="P:carbohydrate metabolic process"/>
    <property type="evidence" value="ECO:0007669"/>
    <property type="project" value="InterPro"/>
</dbReference>
<dbReference type="InterPro" id="IPR002213">
    <property type="entry name" value="UDP_glucos_trans"/>
</dbReference>
<dbReference type="Pfam" id="PF06722">
    <property type="entry name" value="EryCIII-like_C"/>
    <property type="match status" value="1"/>
</dbReference>
<feature type="domain" description="Erythromycin biosynthesis protein CIII-like C-terminal" evidence="2">
    <location>
        <begin position="281"/>
        <end position="398"/>
    </location>
</feature>
<protein>
    <recommendedName>
        <fullName evidence="4">Glycosyltransferase</fullName>
    </recommendedName>
</protein>
<sequence length="408" mass="45956">MTHFIVTSIGTFGDIYPYAQVALGLKNLGYKTTFITNPYFEEFIAQCGLDFHPLGTKNEYLDVIQNDKLWDDKSFLEVTLNLFLPNINGISDYISQCPIDEKFIILAHQNLLVNCEMARIQHQNKVTVICGALYPSVFGEEEKSENVQLPNQKKFSDSPLIAPVNFARQKIGLTPISSYKNLFTDIASFNVLFFSDWFGNKEKHWPDNLINGEFIYNESLQQEDFPDSLKQFLKSNKKPILFTFGTGNLHCQDQFKYAQEIAEKLNYPAIFICKDKNIFPQSLPDSVLTLEYCKNFQALLKECSLIVHHGGIGTLAEAARAGTPQIIIPSLGDQWDNSARVESLQLGLSIPGNELNSSKLFDAVNTIFESATIRNKCAELSLEITERIHAADIAKNIVKCLSDAKVLD</sequence>
<evidence type="ECO:0000259" key="2">
    <source>
        <dbReference type="Pfam" id="PF06722"/>
    </source>
</evidence>
<dbReference type="AlphaFoldDB" id="A0A6B2QVP5"/>
<dbReference type="Pfam" id="PF03033">
    <property type="entry name" value="Glyco_transf_28"/>
    <property type="match status" value="1"/>
</dbReference>
<dbReference type="InterPro" id="IPR050426">
    <property type="entry name" value="Glycosyltransferase_28"/>
</dbReference>
<dbReference type="RefSeq" id="WP_163651467.1">
    <property type="nucleotide sequence ID" value="NZ_JAAGRN010000002.1"/>
</dbReference>
<dbReference type="SUPFAM" id="SSF53756">
    <property type="entry name" value="UDP-Glycosyltransferase/glycogen phosphorylase"/>
    <property type="match status" value="1"/>
</dbReference>
<evidence type="ECO:0000259" key="1">
    <source>
        <dbReference type="Pfam" id="PF03033"/>
    </source>
</evidence>
<comment type="caution">
    <text evidence="3">The sequence shown here is derived from an EMBL/GenBank/DDBJ whole genome shotgun (WGS) entry which is preliminary data.</text>
</comment>
<dbReference type="InterPro" id="IPR004276">
    <property type="entry name" value="GlycoTrans_28_N"/>
</dbReference>
<dbReference type="EMBL" id="JAAGRN010000002">
    <property type="protein sequence ID" value="NDY82142.1"/>
    <property type="molecule type" value="Genomic_DNA"/>
</dbReference>
<organism evidence="3">
    <name type="scientific">Sheuella amnicola</name>
    <dbReference type="NCBI Taxonomy" id="2707330"/>
    <lineage>
        <taxon>Bacteria</taxon>
        <taxon>Pseudomonadati</taxon>
        <taxon>Pseudomonadota</taxon>
        <taxon>Betaproteobacteria</taxon>
        <taxon>Burkholderiales</taxon>
        <taxon>Alcaligenaceae</taxon>
        <taxon>Sheuella</taxon>
    </lineage>
</organism>
<dbReference type="GO" id="GO:0016758">
    <property type="term" value="F:hexosyltransferase activity"/>
    <property type="evidence" value="ECO:0007669"/>
    <property type="project" value="InterPro"/>
</dbReference>
<dbReference type="Gene3D" id="3.40.50.2000">
    <property type="entry name" value="Glycogen Phosphorylase B"/>
    <property type="match status" value="2"/>
</dbReference>
<name>A0A6B2QVP5_9BURK</name>
<dbReference type="GO" id="GO:0033072">
    <property type="term" value="P:vancomycin biosynthetic process"/>
    <property type="evidence" value="ECO:0007669"/>
    <property type="project" value="UniProtKB-ARBA"/>
</dbReference>
<dbReference type="GO" id="GO:0008194">
    <property type="term" value="F:UDP-glycosyltransferase activity"/>
    <property type="evidence" value="ECO:0007669"/>
    <property type="project" value="InterPro"/>
</dbReference>
<evidence type="ECO:0008006" key="4">
    <source>
        <dbReference type="Google" id="ProtNLM"/>
    </source>
</evidence>